<evidence type="ECO:0000313" key="1">
    <source>
        <dbReference type="EMBL" id="MFC5421981.1"/>
    </source>
</evidence>
<organism evidence="1 2">
    <name type="scientific">Bosea eneae</name>
    <dbReference type="NCBI Taxonomy" id="151454"/>
    <lineage>
        <taxon>Bacteria</taxon>
        <taxon>Pseudomonadati</taxon>
        <taxon>Pseudomonadota</taxon>
        <taxon>Alphaproteobacteria</taxon>
        <taxon>Hyphomicrobiales</taxon>
        <taxon>Boseaceae</taxon>
        <taxon>Bosea</taxon>
    </lineage>
</organism>
<keyword evidence="2" id="KW-1185">Reference proteome</keyword>
<sequence length="244" mass="27555">MKPGDTEPARAAPWAQTATGRALPLGRAIEPGMLDIRRDIAIPLGNTGRFANQMPHGILYPVAQHCTIGADLLLAQHNDYALALAFLLHEAHEGPLGDWTEPVVEAMQVELDAMRAEAGASLVPRLSIREIKRRLAEPIDRYVHALAGLPWPLPRHMRELVHVMDRRMLRTERDHLLAHPPRPWDDGIERLQPLNLRHRIKVQKPAVASEQWILRFDQWSARVHAERVADQTSLIASRLREAAE</sequence>
<dbReference type="Proteomes" id="UP001596053">
    <property type="component" value="Unassembled WGS sequence"/>
</dbReference>
<comment type="caution">
    <text evidence="1">The sequence shown here is derived from an EMBL/GenBank/DDBJ whole genome shotgun (WGS) entry which is preliminary data.</text>
</comment>
<dbReference type="Gene3D" id="1.10.3210.10">
    <property type="entry name" value="Hypothetical protein af1432"/>
    <property type="match status" value="1"/>
</dbReference>
<protein>
    <recommendedName>
        <fullName evidence="3">HD domain-containing protein</fullName>
    </recommendedName>
</protein>
<gene>
    <name evidence="1" type="ORF">ACFPOB_20675</name>
</gene>
<evidence type="ECO:0008006" key="3">
    <source>
        <dbReference type="Google" id="ProtNLM"/>
    </source>
</evidence>
<dbReference type="SUPFAM" id="SSF109604">
    <property type="entry name" value="HD-domain/PDEase-like"/>
    <property type="match status" value="1"/>
</dbReference>
<name>A0ABW0IUI3_9HYPH</name>
<proteinExistence type="predicted"/>
<accession>A0ABW0IUI3</accession>
<reference evidence="2" key="1">
    <citation type="journal article" date="2019" name="Int. J. Syst. Evol. Microbiol.">
        <title>The Global Catalogue of Microorganisms (GCM) 10K type strain sequencing project: providing services to taxonomists for standard genome sequencing and annotation.</title>
        <authorList>
            <consortium name="The Broad Institute Genomics Platform"/>
            <consortium name="The Broad Institute Genome Sequencing Center for Infectious Disease"/>
            <person name="Wu L."/>
            <person name="Ma J."/>
        </authorList>
    </citation>
    <scope>NUCLEOTIDE SEQUENCE [LARGE SCALE GENOMIC DNA]</scope>
    <source>
        <strain evidence="2">NCAIM B.01391</strain>
    </source>
</reference>
<dbReference type="EMBL" id="JBHSLW010000034">
    <property type="protein sequence ID" value="MFC5421981.1"/>
    <property type="molecule type" value="Genomic_DNA"/>
</dbReference>
<dbReference type="RefSeq" id="WP_377800284.1">
    <property type="nucleotide sequence ID" value="NZ_JBHSLW010000034.1"/>
</dbReference>
<evidence type="ECO:0000313" key="2">
    <source>
        <dbReference type="Proteomes" id="UP001596053"/>
    </source>
</evidence>